<dbReference type="GO" id="GO:0003677">
    <property type="term" value="F:DNA binding"/>
    <property type="evidence" value="ECO:0007669"/>
    <property type="project" value="UniProtKB-UniRule"/>
</dbReference>
<evidence type="ECO:0000256" key="3">
    <source>
        <dbReference type="ARBA" id="ARBA00022485"/>
    </source>
</evidence>
<dbReference type="GO" id="GO:0051539">
    <property type="term" value="F:4 iron, 4 sulfur cluster binding"/>
    <property type="evidence" value="ECO:0007669"/>
    <property type="project" value="UniProtKB-UniRule"/>
</dbReference>
<organism evidence="13 14">
    <name type="scientific">Kribbella caucasensis</name>
    <dbReference type="NCBI Taxonomy" id="2512215"/>
    <lineage>
        <taxon>Bacteria</taxon>
        <taxon>Bacillati</taxon>
        <taxon>Actinomycetota</taxon>
        <taxon>Actinomycetes</taxon>
        <taxon>Propionibacteriales</taxon>
        <taxon>Kribbellaceae</taxon>
        <taxon>Kribbella</taxon>
    </lineage>
</organism>
<protein>
    <recommendedName>
        <fullName evidence="11">Transcriptional regulator WhiB</fullName>
    </recommendedName>
</protein>
<comment type="PTM">
    <text evidence="11">The Fe-S cluster can be nitrosylated by nitric oxide (NO).</text>
</comment>
<evidence type="ECO:0000256" key="7">
    <source>
        <dbReference type="ARBA" id="ARBA00023015"/>
    </source>
</evidence>
<feature type="binding site" evidence="11">
    <location>
        <position position="38"/>
    </location>
    <ligand>
        <name>[4Fe-4S] cluster</name>
        <dbReference type="ChEBI" id="CHEBI:49883"/>
    </ligand>
</feature>
<comment type="caution">
    <text evidence="13">The sequence shown here is derived from an EMBL/GenBank/DDBJ whole genome shotgun (WGS) entry which is preliminary data.</text>
</comment>
<proteinExistence type="inferred from homology"/>
<keyword evidence="9 11" id="KW-1015">Disulfide bond</keyword>
<keyword evidence="10 11" id="KW-0804">Transcription</keyword>
<evidence type="ECO:0000256" key="1">
    <source>
        <dbReference type="ARBA" id="ARBA00004496"/>
    </source>
</evidence>
<evidence type="ECO:0000256" key="8">
    <source>
        <dbReference type="ARBA" id="ARBA00023125"/>
    </source>
</evidence>
<dbReference type="GO" id="GO:0005737">
    <property type="term" value="C:cytoplasm"/>
    <property type="evidence" value="ECO:0007669"/>
    <property type="project" value="UniProtKB-SubCell"/>
</dbReference>
<comment type="subcellular location">
    <subcellularLocation>
        <location evidence="1 11">Cytoplasm</location>
    </subcellularLocation>
</comment>
<dbReference type="Pfam" id="PF02467">
    <property type="entry name" value="Whib"/>
    <property type="match status" value="1"/>
</dbReference>
<gene>
    <name evidence="11" type="primary">whiB</name>
    <name evidence="13" type="ORF">EV643_103486</name>
</gene>
<name>A0A4R6KK94_9ACTN</name>
<dbReference type="InterPro" id="IPR034768">
    <property type="entry name" value="4FE4S_WBL"/>
</dbReference>
<dbReference type="GO" id="GO:0045454">
    <property type="term" value="P:cell redox homeostasis"/>
    <property type="evidence" value="ECO:0007669"/>
    <property type="project" value="TreeGrafter"/>
</dbReference>
<evidence type="ECO:0000313" key="14">
    <source>
        <dbReference type="Proteomes" id="UP000295388"/>
    </source>
</evidence>
<dbReference type="GO" id="GO:0045892">
    <property type="term" value="P:negative regulation of DNA-templated transcription"/>
    <property type="evidence" value="ECO:0007669"/>
    <property type="project" value="TreeGrafter"/>
</dbReference>
<evidence type="ECO:0000256" key="10">
    <source>
        <dbReference type="ARBA" id="ARBA00023163"/>
    </source>
</evidence>
<keyword evidence="5 11" id="KW-0408">Iron</keyword>
<keyword evidence="14" id="KW-1185">Reference proteome</keyword>
<comment type="function">
    <text evidence="11">Acts as a transcriptional regulator. Probably redox-responsive. The apo- but not holo-form probably binds DNA.</text>
</comment>
<dbReference type="PANTHER" id="PTHR38839:SF6">
    <property type="entry name" value="TRANSCRIPTIONAL REGULATOR WHIB1"/>
    <property type="match status" value="1"/>
</dbReference>
<keyword evidence="6 11" id="KW-0411">Iron-sulfur</keyword>
<dbReference type="RefSeq" id="WP_166665381.1">
    <property type="nucleotide sequence ID" value="NZ_SNWQ01000003.1"/>
</dbReference>
<keyword evidence="8 11" id="KW-0238">DNA-binding</keyword>
<feature type="domain" description="4Fe-4S Wbl-type" evidence="12">
    <location>
        <begin position="9"/>
        <end position="71"/>
    </location>
</feature>
<evidence type="ECO:0000256" key="6">
    <source>
        <dbReference type="ARBA" id="ARBA00023014"/>
    </source>
</evidence>
<keyword evidence="7 11" id="KW-0805">Transcription regulation</keyword>
<evidence type="ECO:0000256" key="4">
    <source>
        <dbReference type="ARBA" id="ARBA00022723"/>
    </source>
</evidence>
<comment type="cofactor">
    <cofactor evidence="11">
        <name>[4Fe-4S] cluster</name>
        <dbReference type="ChEBI" id="CHEBI:49883"/>
    </cofactor>
    <text evidence="11">Binds 1 [4Fe-4S] cluster per subunit. Following nitrosylation of the [4Fe-4S] cluster binds 1 [4Fe-8(NO)] cluster per subunit.</text>
</comment>
<dbReference type="AlphaFoldDB" id="A0A4R6KK94"/>
<dbReference type="PROSITE" id="PS51674">
    <property type="entry name" value="4FE4S_WBL"/>
    <property type="match status" value="1"/>
</dbReference>
<comment type="similarity">
    <text evidence="2 11">Belongs to the WhiB family.</text>
</comment>
<reference evidence="13 14" key="1">
    <citation type="submission" date="2019-03" db="EMBL/GenBank/DDBJ databases">
        <title>Genomic Encyclopedia of Type Strains, Phase III (KMG-III): the genomes of soil and plant-associated and newly described type strains.</title>
        <authorList>
            <person name="Whitman W."/>
        </authorList>
    </citation>
    <scope>NUCLEOTIDE SEQUENCE [LARGE SCALE GENOMIC DNA]</scope>
    <source>
        <strain evidence="13 14">VKM Ac-2527</strain>
    </source>
</reference>
<evidence type="ECO:0000256" key="9">
    <source>
        <dbReference type="ARBA" id="ARBA00023157"/>
    </source>
</evidence>
<keyword evidence="4 11" id="KW-0479">Metal-binding</keyword>
<sequence>MSDWRMRGACVGEDPELFFTIGHAEPARRQIEEAKQVCRRCEVIEACLGWALDTRQDAGVWGGLSDDERLSMIRRASRPKPRSA</sequence>
<feature type="binding site" evidence="11">
    <location>
        <position position="47"/>
    </location>
    <ligand>
        <name>[4Fe-4S] cluster</name>
        <dbReference type="ChEBI" id="CHEBI:49883"/>
    </ligand>
</feature>
<dbReference type="PANTHER" id="PTHR38839">
    <property type="entry name" value="TRANSCRIPTIONAL REGULATOR WHID-RELATED"/>
    <property type="match status" value="1"/>
</dbReference>
<evidence type="ECO:0000256" key="5">
    <source>
        <dbReference type="ARBA" id="ARBA00023004"/>
    </source>
</evidence>
<feature type="binding site" evidence="11">
    <location>
        <position position="10"/>
    </location>
    <ligand>
        <name>[4Fe-4S] cluster</name>
        <dbReference type="ChEBI" id="CHEBI:49883"/>
    </ligand>
</feature>
<evidence type="ECO:0000313" key="13">
    <source>
        <dbReference type="EMBL" id="TDO51747.1"/>
    </source>
</evidence>
<dbReference type="GO" id="GO:0035731">
    <property type="term" value="F:dinitrosyl-iron complex binding"/>
    <property type="evidence" value="ECO:0007669"/>
    <property type="project" value="UniProtKB-UniRule"/>
</dbReference>
<evidence type="ECO:0000256" key="2">
    <source>
        <dbReference type="ARBA" id="ARBA00006597"/>
    </source>
</evidence>
<dbReference type="EMBL" id="SNWQ01000003">
    <property type="protein sequence ID" value="TDO51747.1"/>
    <property type="molecule type" value="Genomic_DNA"/>
</dbReference>
<keyword evidence="11" id="KW-0963">Cytoplasm</keyword>
<evidence type="ECO:0000259" key="12">
    <source>
        <dbReference type="PROSITE" id="PS51674"/>
    </source>
</evidence>
<dbReference type="HAMAP" id="MF_01479">
    <property type="entry name" value="WhiB"/>
    <property type="match status" value="1"/>
</dbReference>
<dbReference type="InterPro" id="IPR003482">
    <property type="entry name" value="Whib"/>
</dbReference>
<feature type="binding site" evidence="11">
    <location>
        <position position="41"/>
    </location>
    <ligand>
        <name>[4Fe-4S] cluster</name>
        <dbReference type="ChEBI" id="CHEBI:49883"/>
    </ligand>
</feature>
<dbReference type="GO" id="GO:0046872">
    <property type="term" value="F:metal ion binding"/>
    <property type="evidence" value="ECO:0007669"/>
    <property type="project" value="UniProtKB-KW"/>
</dbReference>
<keyword evidence="3 11" id="KW-0004">4Fe-4S</keyword>
<accession>A0A4R6KK94</accession>
<evidence type="ECO:0000256" key="11">
    <source>
        <dbReference type="HAMAP-Rule" id="MF_01479"/>
    </source>
</evidence>
<dbReference type="GO" id="GO:0047134">
    <property type="term" value="F:protein-disulfide reductase [NAD(P)H] activity"/>
    <property type="evidence" value="ECO:0007669"/>
    <property type="project" value="TreeGrafter"/>
</dbReference>
<comment type="PTM">
    <text evidence="11">Upon Fe-S cluster removal intramolecular disulfide bonds are formed.</text>
</comment>
<dbReference type="Proteomes" id="UP000295388">
    <property type="component" value="Unassembled WGS sequence"/>
</dbReference>